<evidence type="ECO:0000256" key="3">
    <source>
        <dbReference type="ARBA" id="ARBA00022741"/>
    </source>
</evidence>
<dbReference type="PANTHER" id="PTHR43272:SF33">
    <property type="entry name" value="AMP-BINDING DOMAIN-CONTAINING PROTEIN-RELATED"/>
    <property type="match status" value="1"/>
</dbReference>
<sequence length="665" mass="73983">MGATCSTETPLTDVDFETYKGHRYTQEVPNSRDATHSAARYAEKTEWDESKLTLYQNLLTGAAKDNGTRALYGTRAVNADGSRGEYEWLTYNDVIARMDVIAAGLTKFAGLVRQSMVGIYSKNRVEWCLSAHACDRMSYILVPLYDTLGPDAVPYIVNHTEQTLLICANEQFATVLKCKDECPTLKYVVQFEDVTDEQRQEAEAKGLELKSLREIEELGEKNPIPADPPTPEDITTLCYTSGTTGKPKGVILLHKNLTCIGWIIRGRLGLVADDVHISYLPLPHVFERGCVSTMISLGAAIGFYSGDVLKLMDDMAVLKPTVFAAVPRLLNRIYDKINLKISLAGGLSKAIFDHAYASKQGYLPKGYTTHGLWDRVVFSKIREMLGGRIRFVLAAAAPLRPEVRDFIKIVLSCDLMCGYGLSESTGALVVSSADMPLGQHTGTPLVNCQIRLEDVPEMGYTSKDRPRPRGEILTKGPNTFAGYYKEPEMTAAVFDEDGWLRTGDIGCWNADGTLSIIDRKKNIFKLSQGEYVAAEKIEDVYAKSKFIGQIFVYGDSLKNELVAIVVPDPDVTAAWVASKGRSEADSTVARLVENAHFQKEVLTDMDRIAKEAQLRGFEYVKKIYLHADAFSMEEDLITPTFKLKRPQLKTRFQQQIDAMYEVLGQ</sequence>
<protein>
    <recommendedName>
        <fullName evidence="6 7">Long-chain-fatty-acid--CoA ligase</fullName>
        <ecNumber evidence="6 7">6.2.1.3</ecNumber>
    </recommendedName>
</protein>
<keyword evidence="7" id="KW-0443">Lipid metabolism</keyword>
<dbReference type="InterPro" id="IPR045311">
    <property type="entry name" value="LC-FACS_euk"/>
</dbReference>
<dbReference type="GO" id="GO:0005783">
    <property type="term" value="C:endoplasmic reticulum"/>
    <property type="evidence" value="ECO:0007669"/>
    <property type="project" value="TreeGrafter"/>
</dbReference>
<dbReference type="OrthoDB" id="189102at2759"/>
<gene>
    <name evidence="9" type="ORF">Poli38472_011322</name>
</gene>
<evidence type="ECO:0000256" key="6">
    <source>
        <dbReference type="ARBA" id="ARBA00026121"/>
    </source>
</evidence>
<dbReference type="InterPro" id="IPR020845">
    <property type="entry name" value="AMP-binding_CS"/>
</dbReference>
<evidence type="ECO:0000259" key="8">
    <source>
        <dbReference type="Pfam" id="PF00501"/>
    </source>
</evidence>
<keyword evidence="5 7" id="KW-0067">ATP-binding</keyword>
<evidence type="ECO:0000256" key="4">
    <source>
        <dbReference type="ARBA" id="ARBA00022832"/>
    </source>
</evidence>
<name>A0A8K1CQ21_PYTOL</name>
<comment type="similarity">
    <text evidence="1 7">Belongs to the ATP-dependent AMP-binding enzyme family.</text>
</comment>
<evidence type="ECO:0000256" key="7">
    <source>
        <dbReference type="RuleBase" id="RU369030"/>
    </source>
</evidence>
<accession>A0A8K1CQ21</accession>
<evidence type="ECO:0000256" key="2">
    <source>
        <dbReference type="ARBA" id="ARBA00022598"/>
    </source>
</evidence>
<evidence type="ECO:0000313" key="9">
    <source>
        <dbReference type="EMBL" id="TMW67702.1"/>
    </source>
</evidence>
<keyword evidence="2 7" id="KW-0436">Ligase</keyword>
<dbReference type="GO" id="GO:0016020">
    <property type="term" value="C:membrane"/>
    <property type="evidence" value="ECO:0007669"/>
    <property type="project" value="TreeGrafter"/>
</dbReference>
<dbReference type="GO" id="GO:0004467">
    <property type="term" value="F:long-chain fatty acid-CoA ligase activity"/>
    <property type="evidence" value="ECO:0007669"/>
    <property type="project" value="UniProtKB-EC"/>
</dbReference>
<dbReference type="Gene3D" id="3.40.50.12780">
    <property type="entry name" value="N-terminal domain of ligase-like"/>
    <property type="match status" value="1"/>
</dbReference>
<dbReference type="EMBL" id="SPLM01000004">
    <property type="protein sequence ID" value="TMW67702.1"/>
    <property type="molecule type" value="Genomic_DNA"/>
</dbReference>
<dbReference type="PROSITE" id="PS00455">
    <property type="entry name" value="AMP_BINDING"/>
    <property type="match status" value="1"/>
</dbReference>
<evidence type="ECO:0000256" key="1">
    <source>
        <dbReference type="ARBA" id="ARBA00006432"/>
    </source>
</evidence>
<dbReference type="Pfam" id="PF00501">
    <property type="entry name" value="AMP-binding"/>
    <property type="match status" value="1"/>
</dbReference>
<dbReference type="GO" id="GO:0005524">
    <property type="term" value="F:ATP binding"/>
    <property type="evidence" value="ECO:0007669"/>
    <property type="project" value="UniProtKB-KW"/>
</dbReference>
<evidence type="ECO:0000313" key="10">
    <source>
        <dbReference type="Proteomes" id="UP000794436"/>
    </source>
</evidence>
<organism evidence="9 10">
    <name type="scientific">Pythium oligandrum</name>
    <name type="common">Mycoparasitic fungus</name>
    <dbReference type="NCBI Taxonomy" id="41045"/>
    <lineage>
        <taxon>Eukaryota</taxon>
        <taxon>Sar</taxon>
        <taxon>Stramenopiles</taxon>
        <taxon>Oomycota</taxon>
        <taxon>Peronosporomycetes</taxon>
        <taxon>Pythiales</taxon>
        <taxon>Pythiaceae</taxon>
        <taxon>Pythium</taxon>
    </lineage>
</organism>
<comment type="function">
    <text evidence="7">Catalyzes the conversion of long-chain fatty acids to their active form acyl-CoAs for both synthesis of cellular lipids, and degradation via beta-oxidation.</text>
</comment>
<keyword evidence="10" id="KW-1185">Reference proteome</keyword>
<feature type="domain" description="AMP-dependent synthetase/ligase" evidence="8">
    <location>
        <begin position="76"/>
        <end position="484"/>
    </location>
</feature>
<proteinExistence type="inferred from homology"/>
<dbReference type="EC" id="6.2.1.3" evidence="6 7"/>
<comment type="caution">
    <text evidence="9">The sequence shown here is derived from an EMBL/GenBank/DDBJ whole genome shotgun (WGS) entry which is preliminary data.</text>
</comment>
<reference evidence="9" key="1">
    <citation type="submission" date="2019-03" db="EMBL/GenBank/DDBJ databases">
        <title>Long read genome sequence of the mycoparasitic Pythium oligandrum ATCC 38472 isolated from sugarbeet rhizosphere.</title>
        <authorList>
            <person name="Gaulin E."/>
        </authorList>
    </citation>
    <scope>NUCLEOTIDE SEQUENCE</scope>
    <source>
        <strain evidence="9">ATCC 38472_TT</strain>
    </source>
</reference>
<dbReference type="PANTHER" id="PTHR43272">
    <property type="entry name" value="LONG-CHAIN-FATTY-ACID--COA LIGASE"/>
    <property type="match status" value="1"/>
</dbReference>
<evidence type="ECO:0000256" key="5">
    <source>
        <dbReference type="ARBA" id="ARBA00022840"/>
    </source>
</evidence>
<dbReference type="InterPro" id="IPR042099">
    <property type="entry name" value="ANL_N_sf"/>
</dbReference>
<dbReference type="Proteomes" id="UP000794436">
    <property type="component" value="Unassembled WGS sequence"/>
</dbReference>
<keyword evidence="3 7" id="KW-0547">Nucleotide-binding</keyword>
<dbReference type="CDD" id="cd05927">
    <property type="entry name" value="LC-FACS_euk"/>
    <property type="match status" value="1"/>
</dbReference>
<dbReference type="SUPFAM" id="SSF56801">
    <property type="entry name" value="Acetyl-CoA synthetase-like"/>
    <property type="match status" value="1"/>
</dbReference>
<dbReference type="InterPro" id="IPR000873">
    <property type="entry name" value="AMP-dep_synth/lig_dom"/>
</dbReference>
<comment type="catalytic activity">
    <reaction evidence="7">
        <text>a long-chain fatty acid + ATP + CoA = a long-chain fatty acyl-CoA + AMP + diphosphate</text>
        <dbReference type="Rhea" id="RHEA:15421"/>
        <dbReference type="ChEBI" id="CHEBI:30616"/>
        <dbReference type="ChEBI" id="CHEBI:33019"/>
        <dbReference type="ChEBI" id="CHEBI:57287"/>
        <dbReference type="ChEBI" id="CHEBI:57560"/>
        <dbReference type="ChEBI" id="CHEBI:83139"/>
        <dbReference type="ChEBI" id="CHEBI:456215"/>
        <dbReference type="EC" id="6.2.1.3"/>
    </reaction>
</comment>
<dbReference type="AlphaFoldDB" id="A0A8K1CQ21"/>
<keyword evidence="4 7" id="KW-0276">Fatty acid metabolism</keyword>